<feature type="chain" id="PRO_5046619332" evidence="1">
    <location>
        <begin position="19"/>
        <end position="191"/>
    </location>
</feature>
<dbReference type="EMBL" id="JACXAC010000006">
    <property type="protein sequence ID" value="MBD2724021.1"/>
    <property type="molecule type" value="Genomic_DNA"/>
</dbReference>
<evidence type="ECO:0000313" key="2">
    <source>
        <dbReference type="EMBL" id="MBD2724021.1"/>
    </source>
</evidence>
<protein>
    <submittedName>
        <fullName evidence="2">Uncharacterized protein</fullName>
    </submittedName>
</protein>
<evidence type="ECO:0000256" key="1">
    <source>
        <dbReference type="SAM" id="SignalP"/>
    </source>
</evidence>
<dbReference type="Proteomes" id="UP000606003">
    <property type="component" value="Unassembled WGS sequence"/>
</dbReference>
<keyword evidence="1" id="KW-0732">Signal</keyword>
<comment type="caution">
    <text evidence="2">The sequence shown here is derived from an EMBL/GenBank/DDBJ whole genome shotgun (WGS) entry which is preliminary data.</text>
</comment>
<evidence type="ECO:0000313" key="3">
    <source>
        <dbReference type="Proteomes" id="UP000606003"/>
    </source>
</evidence>
<name>A0ABR8JYU0_9BACT</name>
<dbReference type="RefSeq" id="WP_190927357.1">
    <property type="nucleotide sequence ID" value="NZ_JACXAC010000006.1"/>
</dbReference>
<organism evidence="2 3">
    <name type="scientific">Hymenobacter armeniacus</name>
    <dbReference type="NCBI Taxonomy" id="2771358"/>
    <lineage>
        <taxon>Bacteria</taxon>
        <taxon>Pseudomonadati</taxon>
        <taxon>Bacteroidota</taxon>
        <taxon>Cytophagia</taxon>
        <taxon>Cytophagales</taxon>
        <taxon>Hymenobacteraceae</taxon>
        <taxon>Hymenobacter</taxon>
    </lineage>
</organism>
<accession>A0ABR8JYU0</accession>
<gene>
    <name evidence="2" type="ORF">IC234_17975</name>
</gene>
<keyword evidence="3" id="KW-1185">Reference proteome</keyword>
<feature type="signal peptide" evidence="1">
    <location>
        <begin position="1"/>
        <end position="18"/>
    </location>
</feature>
<reference evidence="2 3" key="1">
    <citation type="submission" date="2020-09" db="EMBL/GenBank/DDBJ databases">
        <authorList>
            <person name="Kim M.K."/>
        </authorList>
    </citation>
    <scope>NUCLEOTIDE SEQUENCE [LARGE SCALE GENOMIC DNA]</scope>
    <source>
        <strain evidence="2 3">BT189</strain>
    </source>
</reference>
<sequence>MKKLVGTLLVLALGPTGAALEGCADKYKCSVDTSLAYFDVDGLTFAVLQRGEAVAAGQSVAAAEISLAIQLQKRYYSQRQAAAWLPAAYACPPAPMPGYRGTTEVLDSLVVRCVYAYDAAHPAGTVVNDLLAGDDGKPLPLVPVPGTRPDYPQQLRLRQAPSQAGPQQFALRYRLTNGEIYTARTPLITLR</sequence>
<proteinExistence type="predicted"/>